<organism evidence="8 9">
    <name type="scientific">Pseudopithomyces chartarum</name>
    <dbReference type="NCBI Taxonomy" id="1892770"/>
    <lineage>
        <taxon>Eukaryota</taxon>
        <taxon>Fungi</taxon>
        <taxon>Dikarya</taxon>
        <taxon>Ascomycota</taxon>
        <taxon>Pezizomycotina</taxon>
        <taxon>Dothideomycetes</taxon>
        <taxon>Pleosporomycetidae</taxon>
        <taxon>Pleosporales</taxon>
        <taxon>Massarineae</taxon>
        <taxon>Didymosphaeriaceae</taxon>
        <taxon>Pseudopithomyces</taxon>
    </lineage>
</organism>
<keyword evidence="9" id="KW-1185">Reference proteome</keyword>
<keyword evidence="3 6" id="KW-1133">Transmembrane helix</keyword>
<evidence type="ECO:0000256" key="5">
    <source>
        <dbReference type="ARBA" id="ARBA00038359"/>
    </source>
</evidence>
<feature type="transmembrane region" description="Helical" evidence="6">
    <location>
        <begin position="42"/>
        <end position="67"/>
    </location>
</feature>
<evidence type="ECO:0000256" key="6">
    <source>
        <dbReference type="SAM" id="Phobius"/>
    </source>
</evidence>
<dbReference type="InterPro" id="IPR052337">
    <property type="entry name" value="SAT4-like"/>
</dbReference>
<dbReference type="PANTHER" id="PTHR33048:SF93">
    <property type="entry name" value="INTEGRAL MEMBRANE PROTEIN"/>
    <property type="match status" value="1"/>
</dbReference>
<dbReference type="EMBL" id="WVTA01000002">
    <property type="protein sequence ID" value="KAK3215831.1"/>
    <property type="molecule type" value="Genomic_DNA"/>
</dbReference>
<evidence type="ECO:0000313" key="8">
    <source>
        <dbReference type="EMBL" id="KAK3215831.1"/>
    </source>
</evidence>
<feature type="transmembrane region" description="Helical" evidence="6">
    <location>
        <begin position="200"/>
        <end position="219"/>
    </location>
</feature>
<dbReference type="GO" id="GO:0016020">
    <property type="term" value="C:membrane"/>
    <property type="evidence" value="ECO:0007669"/>
    <property type="project" value="UniProtKB-SubCell"/>
</dbReference>
<keyword evidence="2 6" id="KW-0812">Transmembrane</keyword>
<feature type="domain" description="Rhodopsin" evidence="7">
    <location>
        <begin position="26"/>
        <end position="264"/>
    </location>
</feature>
<protein>
    <recommendedName>
        <fullName evidence="7">Rhodopsin domain-containing protein</fullName>
    </recommendedName>
</protein>
<dbReference type="Pfam" id="PF20684">
    <property type="entry name" value="Fung_rhodopsin"/>
    <property type="match status" value="1"/>
</dbReference>
<keyword evidence="4 6" id="KW-0472">Membrane</keyword>
<feature type="transmembrane region" description="Helical" evidence="6">
    <location>
        <begin position="119"/>
        <end position="141"/>
    </location>
</feature>
<evidence type="ECO:0000313" key="9">
    <source>
        <dbReference type="Proteomes" id="UP001280581"/>
    </source>
</evidence>
<dbReference type="PANTHER" id="PTHR33048">
    <property type="entry name" value="PTH11-LIKE INTEGRAL MEMBRANE PROTEIN (AFU_ORTHOLOGUE AFUA_5G11245)"/>
    <property type="match status" value="1"/>
</dbReference>
<evidence type="ECO:0000256" key="3">
    <source>
        <dbReference type="ARBA" id="ARBA00022989"/>
    </source>
</evidence>
<dbReference type="AlphaFoldDB" id="A0AAN6M7Z1"/>
<name>A0AAN6M7Z1_9PLEO</name>
<feature type="transmembrane region" description="Helical" evidence="6">
    <location>
        <begin position="239"/>
        <end position="259"/>
    </location>
</feature>
<sequence length="362" mass="40018">MIDDYAGIINGVMWTQVVLGVIFVALRLYTRVFLIQSIGWDDLLMIVNLITFIGYVGCITVGVQYGIGKRYADVPPADYSKAIMWEAIGQAICIMGIAASKSSVAVFLLRIVILKWHKWLLWFCIMSTTIWCTVTTILLFLQSKPTAFLWDRTIPGGRQVFDFTPVGLSMGSWSATMDFVLAILPWHVIMGLNMKRKEKLTVAFGLSLGIFAGICSIIRTYELQALSSLNEYVYDTVPMLLWSSTEVFATIICACIPILRPLYVRIVHSSKYGMGSSGKNSYPLNEYEYGSAKKGDGSRGVFTGTERSMAGGLGTVKTTVRMGTDNVSEESILRDAKMSSCDGDEEGGIRRTDEIRVTSVAV</sequence>
<reference evidence="8 9" key="1">
    <citation type="submission" date="2021-02" db="EMBL/GenBank/DDBJ databases">
        <title>Genome assembly of Pseudopithomyces chartarum.</title>
        <authorList>
            <person name="Jauregui R."/>
            <person name="Singh J."/>
            <person name="Voisey C."/>
        </authorList>
    </citation>
    <scope>NUCLEOTIDE SEQUENCE [LARGE SCALE GENOMIC DNA]</scope>
    <source>
        <strain evidence="8 9">AGR01</strain>
    </source>
</reference>
<feature type="transmembrane region" description="Helical" evidence="6">
    <location>
        <begin position="87"/>
        <end position="112"/>
    </location>
</feature>
<dbReference type="InterPro" id="IPR049326">
    <property type="entry name" value="Rhodopsin_dom_fungi"/>
</dbReference>
<feature type="transmembrane region" description="Helical" evidence="6">
    <location>
        <begin position="12"/>
        <end position="30"/>
    </location>
</feature>
<comment type="similarity">
    <text evidence="5">Belongs to the SAT4 family.</text>
</comment>
<gene>
    <name evidence="8" type="ORF">GRF29_8g1234856</name>
</gene>
<comment type="caution">
    <text evidence="8">The sequence shown here is derived from an EMBL/GenBank/DDBJ whole genome shotgun (WGS) entry which is preliminary data.</text>
</comment>
<evidence type="ECO:0000259" key="7">
    <source>
        <dbReference type="Pfam" id="PF20684"/>
    </source>
</evidence>
<evidence type="ECO:0000256" key="2">
    <source>
        <dbReference type="ARBA" id="ARBA00022692"/>
    </source>
</evidence>
<evidence type="ECO:0000256" key="1">
    <source>
        <dbReference type="ARBA" id="ARBA00004141"/>
    </source>
</evidence>
<dbReference type="Proteomes" id="UP001280581">
    <property type="component" value="Unassembled WGS sequence"/>
</dbReference>
<accession>A0AAN6M7Z1</accession>
<comment type="subcellular location">
    <subcellularLocation>
        <location evidence="1">Membrane</location>
        <topology evidence="1">Multi-pass membrane protein</topology>
    </subcellularLocation>
</comment>
<evidence type="ECO:0000256" key="4">
    <source>
        <dbReference type="ARBA" id="ARBA00023136"/>
    </source>
</evidence>
<proteinExistence type="inferred from homology"/>